<dbReference type="EMBL" id="CP007151">
    <property type="protein sequence ID" value="AHI29933.1"/>
    <property type="molecule type" value="Genomic_DNA"/>
</dbReference>
<gene>
    <name evidence="2" type="ORF">AU14_01495</name>
</gene>
<organism evidence="2 3">
    <name type="scientific">Marinobacter similis</name>
    <dbReference type="NCBI Taxonomy" id="1420916"/>
    <lineage>
        <taxon>Bacteria</taxon>
        <taxon>Pseudomonadati</taxon>
        <taxon>Pseudomonadota</taxon>
        <taxon>Gammaproteobacteria</taxon>
        <taxon>Pseudomonadales</taxon>
        <taxon>Marinobacteraceae</taxon>
        <taxon>Marinobacter</taxon>
    </lineage>
</organism>
<protein>
    <submittedName>
        <fullName evidence="2">Uncharacterized protein</fullName>
    </submittedName>
</protein>
<feature type="compositionally biased region" description="Basic and acidic residues" evidence="1">
    <location>
        <begin position="10"/>
        <end position="19"/>
    </location>
</feature>
<dbReference type="Proteomes" id="UP000061489">
    <property type="component" value="Chromosome"/>
</dbReference>
<evidence type="ECO:0000256" key="1">
    <source>
        <dbReference type="SAM" id="MobiDB-lite"/>
    </source>
</evidence>
<feature type="region of interest" description="Disordered" evidence="1">
    <location>
        <begin position="1"/>
        <end position="32"/>
    </location>
</feature>
<accession>W5YU06</accession>
<proteinExistence type="predicted"/>
<dbReference type="AlphaFoldDB" id="W5YU06"/>
<evidence type="ECO:0000313" key="2">
    <source>
        <dbReference type="EMBL" id="AHI29933.1"/>
    </source>
</evidence>
<evidence type="ECO:0000313" key="3">
    <source>
        <dbReference type="Proteomes" id="UP000061489"/>
    </source>
</evidence>
<dbReference type="KEGG" id="msx:AU14_01495"/>
<sequence length="32" mass="3630">MAESAKAKKAPQELTEKQQRFRHLAAPPVRVL</sequence>
<keyword evidence="3" id="KW-1185">Reference proteome</keyword>
<name>W5YU06_9GAMM</name>
<dbReference type="HOGENOM" id="CLU_3390202_0_0_6"/>
<reference evidence="2 3" key="1">
    <citation type="journal article" date="2014" name="Genome Announc.">
        <title>Draft Genome Sequences of Marinobacter similis A3d10T and Marinobacter salarius R9SW1T.</title>
        <authorList>
            <person name="Ivanova E.P."/>
            <person name="Ng H.J."/>
            <person name="Webb H.K."/>
            <person name="Feng G."/>
            <person name="Oshima K."/>
            <person name="Hattori M."/>
            <person name="Ohkuma M."/>
            <person name="Sergeev A.F."/>
            <person name="Mikhailov V.V."/>
            <person name="Crawford R.J."/>
            <person name="Sawabe T."/>
        </authorList>
    </citation>
    <scope>NUCLEOTIDE SEQUENCE [LARGE SCALE GENOMIC DNA]</scope>
    <source>
        <strain evidence="2 3">A3d10</strain>
    </source>
</reference>